<comment type="similarity">
    <text evidence="1">Belongs to the mycobacterial PPE family.</text>
</comment>
<dbReference type="STRING" id="1449976.KALB_5207"/>
<feature type="domain" description="PPE" evidence="3">
    <location>
        <begin position="26"/>
        <end position="129"/>
    </location>
</feature>
<dbReference type="SUPFAM" id="SSF140459">
    <property type="entry name" value="PE/PPE dimer-like"/>
    <property type="match status" value="1"/>
</dbReference>
<dbReference type="KEGG" id="kal:KALB_5207"/>
<dbReference type="InterPro" id="IPR000030">
    <property type="entry name" value="PPE_dom"/>
</dbReference>
<dbReference type="eggNOG" id="COG5651">
    <property type="taxonomic scope" value="Bacteria"/>
</dbReference>
<feature type="compositionally biased region" description="Basic and acidic residues" evidence="2">
    <location>
        <begin position="215"/>
        <end position="225"/>
    </location>
</feature>
<dbReference type="PATRIC" id="fig|1449976.3.peg.5226"/>
<feature type="compositionally biased region" description="Basic and acidic residues" evidence="2">
    <location>
        <begin position="374"/>
        <end position="396"/>
    </location>
</feature>
<accession>W5WK62</accession>
<dbReference type="Pfam" id="PF00823">
    <property type="entry name" value="PPE"/>
    <property type="match status" value="1"/>
</dbReference>
<feature type="compositionally biased region" description="Pro residues" evidence="2">
    <location>
        <begin position="244"/>
        <end position="281"/>
    </location>
</feature>
<feature type="compositionally biased region" description="Low complexity" evidence="2">
    <location>
        <begin position="345"/>
        <end position="356"/>
    </location>
</feature>
<evidence type="ECO:0000256" key="2">
    <source>
        <dbReference type="SAM" id="MobiDB-lite"/>
    </source>
</evidence>
<gene>
    <name evidence="4" type="ORF">KALB_5207</name>
</gene>
<keyword evidence="5" id="KW-1185">Reference proteome</keyword>
<name>W5WK62_9PSEU</name>
<dbReference type="Proteomes" id="UP000019225">
    <property type="component" value="Chromosome"/>
</dbReference>
<sequence length="412" mass="41919">MWPFSTEVAGEAHAAFDHKTIYDQVHHGNGPSSLSGAVGSWQDDISTKFDEIHGLITTGLSQAHAAWQSSAADAFHGDVTPMAQFVLDAKQIAHTVGKVHEDQVTHFTDVRDKMPAPVEVTASDDWLSRGLAHITGDKTDKEIQEQQAMDASDNAARIYSDYRTSTTSTTSNVTVFPVVPQSNGIDTIPPEQPGDPLPHHPGDPGPLGPGGGPRTPHDTDQRGLVDRSPGQLPPGGTKLQDAPPSTPTPGPNPPIWNRPPLPPPPPPIGTPPPVIVPPPGVPIGDRDQPPGSGRGPGGSGRGPAGVSGGAGGSGTSGRAGSGSGPRPGGPGSGAGLGELEERGLAGRTAAGAPGRAGAAGGPGVGGPAGRGKGSKGEEDLEHTNKFLEPTDEHWGTGEKTVPPVIGEPGYQP</sequence>
<dbReference type="OrthoDB" id="3700732at2"/>
<evidence type="ECO:0000259" key="3">
    <source>
        <dbReference type="Pfam" id="PF00823"/>
    </source>
</evidence>
<feature type="region of interest" description="Disordered" evidence="2">
    <location>
        <begin position="165"/>
        <end position="412"/>
    </location>
</feature>
<evidence type="ECO:0000313" key="5">
    <source>
        <dbReference type="Proteomes" id="UP000019225"/>
    </source>
</evidence>
<feature type="compositionally biased region" description="Gly residues" evidence="2">
    <location>
        <begin position="292"/>
        <end position="336"/>
    </location>
</feature>
<dbReference type="InterPro" id="IPR038332">
    <property type="entry name" value="PPE_sf"/>
</dbReference>
<evidence type="ECO:0000313" key="4">
    <source>
        <dbReference type="EMBL" id="AHH98569.1"/>
    </source>
</evidence>
<evidence type="ECO:0000256" key="1">
    <source>
        <dbReference type="ARBA" id="ARBA00010652"/>
    </source>
</evidence>
<protein>
    <recommendedName>
        <fullName evidence="3">PPE domain-containing protein</fullName>
    </recommendedName>
</protein>
<proteinExistence type="inferred from homology"/>
<feature type="compositionally biased region" description="Gly residues" evidence="2">
    <location>
        <begin position="357"/>
        <end position="371"/>
    </location>
</feature>
<dbReference type="HOGENOM" id="CLU_666957_0_0_11"/>
<dbReference type="AlphaFoldDB" id="W5WK62"/>
<reference evidence="4 5" key="1">
    <citation type="journal article" date="2014" name="BMC Genomics">
        <title>Complete genome sequence of producer of the glycopeptide antibiotic Aculeximycin Kutzneria albida DSM 43870T, a representative of minor genus of Pseudonocardiaceae.</title>
        <authorList>
            <person name="Rebets Y."/>
            <person name="Tokovenko B."/>
            <person name="Lushchyk I."/>
            <person name="Ruckert C."/>
            <person name="Zaburannyi N."/>
            <person name="Bechthold A."/>
            <person name="Kalinowski J."/>
            <person name="Luzhetskyy A."/>
        </authorList>
    </citation>
    <scope>NUCLEOTIDE SEQUENCE [LARGE SCALE GENOMIC DNA]</scope>
    <source>
        <strain evidence="4">DSM 43870</strain>
    </source>
</reference>
<dbReference type="RefSeq" id="WP_025358573.1">
    <property type="nucleotide sequence ID" value="NZ_CP007155.1"/>
</dbReference>
<dbReference type="EMBL" id="CP007155">
    <property type="protein sequence ID" value="AHH98569.1"/>
    <property type="molecule type" value="Genomic_DNA"/>
</dbReference>
<dbReference type="Gene3D" id="1.20.1260.20">
    <property type="entry name" value="PPE superfamily"/>
    <property type="match status" value="1"/>
</dbReference>
<organism evidence="4 5">
    <name type="scientific">Kutzneria albida DSM 43870</name>
    <dbReference type="NCBI Taxonomy" id="1449976"/>
    <lineage>
        <taxon>Bacteria</taxon>
        <taxon>Bacillati</taxon>
        <taxon>Actinomycetota</taxon>
        <taxon>Actinomycetes</taxon>
        <taxon>Pseudonocardiales</taxon>
        <taxon>Pseudonocardiaceae</taxon>
        <taxon>Kutzneria</taxon>
    </lineage>
</organism>